<dbReference type="Gene3D" id="2.60.40.1120">
    <property type="entry name" value="Carboxypeptidase-like, regulatory domain"/>
    <property type="match status" value="1"/>
</dbReference>
<evidence type="ECO:0000256" key="7">
    <source>
        <dbReference type="PROSITE-ProRule" id="PRU01360"/>
    </source>
</evidence>
<dbReference type="InterPro" id="IPR039426">
    <property type="entry name" value="TonB-dep_rcpt-like"/>
</dbReference>
<reference evidence="9 10" key="1">
    <citation type="submission" date="2021-03" db="EMBL/GenBank/DDBJ databases">
        <title>Complete genome of Polaribacter_sp.SM13.</title>
        <authorList>
            <person name="Jeong S.W."/>
            <person name="Bae J.W."/>
        </authorList>
    </citation>
    <scope>NUCLEOTIDE SEQUENCE [LARGE SCALE GENOMIC DNA]</scope>
    <source>
        <strain evidence="9 10">SM13</strain>
    </source>
</reference>
<sequence>MKKVIRLRVKYSFPIKLNLKMRITLFLLIVSLFQLQANEINAQKTKVTLNYANVSLETVLNKIESVTKFKFIYKDKEIDYLQKVSVNAKKEVLSKVLQNLLSKLKISFSLKGKQVVLKPSKKTLHTGILKKQKQQEQITGKVVDENNQPIPGVSIFVMETKRGVVSDFDGNYTLKITNASEKTLKFSFLGYVTKKITIGNQKVINVTLKEATNALDEIVVTGYQEIKKSRTTGSFAKINNVTLENIQTLGIIEKIEGLVPGLISDRNGRLVLRGVSTFRSGDSSEPLIVLDKHPIEPELLETINPDDIESVTVLKDAAAASIWGARAANGVIVIVSKKNKKDNSPLAINFSTTITFQKRPDLTQSSGSTSALLELQEHQAKNGWASTNFLLPKGFATYKSFFDGNISESEKNNIINNLKKNDLRKEFSRYLLRSPIRKNYNISASGSSEKNAYYFSTSFNDILTENQGFNDERINLNANNVFYITPNFKINTGVTVYIKREKLNGYKNFETVAVDQYERIFDKNGNYTSVKLAENQKTGLVLPYDWKYNLKKDQLEFNKTSNDNTYRVNFGLDYNIKDYLNLNINYQYNHSQTVFKDLNNENTYFTRNLLNDYTSLNNDGTSVNNIPLGSILDETNSSFKSQTINAQINFKKRFNKHDIVFLAGAEVRQVVAESSLNRIYGYNPESLRIDNHIDYTSKIPLASNPFGVSNTIPFVQGVSYNENRYVSTYFNLGYSYADKYKLSGSYRLDDSNLFGASPKYRNIPLWSVGLGWNITKEDFFNSNVIDNFVLRTTIGTGGNIDRTTSPFTILRNSSNFRASGNRLPYAYLQSPPNPTLRWEKTTTLNLGLDFSILNRRLYGSVEYYERKSVDLLANKEFNPTYGIDFALYNVAEMSNKGVDINLNAVIIKKPFNWTSTLNFSTNKNKVESVSFDNENFNSYINNSPRVGLPLRHLYSYKWAGLSNEGFSQVFDKDGNIISYNDNRTFEIEDLTYSGGVEPKVYGGFVNSFTYKNFSLSTIFTYKFGYKFRKSYFDYIDYANRIPDFVPKEFENRWRKPGDENITNVPRLPDDNADLISKNNTFYINGSQNILDGSHIRFKQINLSYRLPKSVTEKLTIQSLKFGFQVRDLGVKVFNSERVDPENNSFNVGYIPIQPEYTFSVNVNF</sequence>
<organism evidence="9 10">
    <name type="scientific">Polaribacter cellanae</name>
    <dbReference type="NCBI Taxonomy" id="2818493"/>
    <lineage>
        <taxon>Bacteria</taxon>
        <taxon>Pseudomonadati</taxon>
        <taxon>Bacteroidota</taxon>
        <taxon>Flavobacteriia</taxon>
        <taxon>Flavobacteriales</taxon>
        <taxon>Flavobacteriaceae</taxon>
    </lineage>
</organism>
<gene>
    <name evidence="9" type="ORF">J3359_17485</name>
</gene>
<evidence type="ECO:0000313" key="9">
    <source>
        <dbReference type="EMBL" id="QTE22562.1"/>
    </source>
</evidence>
<dbReference type="AlphaFoldDB" id="A0A975H6L6"/>
<keyword evidence="3 7" id="KW-1134">Transmembrane beta strand</keyword>
<evidence type="ECO:0000256" key="5">
    <source>
        <dbReference type="ARBA" id="ARBA00023136"/>
    </source>
</evidence>
<dbReference type="InterPro" id="IPR037066">
    <property type="entry name" value="Plug_dom_sf"/>
</dbReference>
<evidence type="ECO:0000256" key="4">
    <source>
        <dbReference type="ARBA" id="ARBA00022692"/>
    </source>
</evidence>
<evidence type="ECO:0000256" key="6">
    <source>
        <dbReference type="ARBA" id="ARBA00023237"/>
    </source>
</evidence>
<evidence type="ECO:0000256" key="2">
    <source>
        <dbReference type="ARBA" id="ARBA00022448"/>
    </source>
</evidence>
<dbReference type="SUPFAM" id="SSF56935">
    <property type="entry name" value="Porins"/>
    <property type="match status" value="1"/>
</dbReference>
<keyword evidence="6 7" id="KW-0998">Cell outer membrane</keyword>
<comment type="similarity">
    <text evidence="7">Belongs to the TonB-dependent receptor family.</text>
</comment>
<evidence type="ECO:0000259" key="8">
    <source>
        <dbReference type="Pfam" id="PF07715"/>
    </source>
</evidence>
<dbReference type="RefSeq" id="WP_208078417.1">
    <property type="nucleotide sequence ID" value="NZ_CP071869.1"/>
</dbReference>
<dbReference type="EMBL" id="CP071869">
    <property type="protein sequence ID" value="QTE22562.1"/>
    <property type="molecule type" value="Genomic_DNA"/>
</dbReference>
<dbReference type="GO" id="GO:0009279">
    <property type="term" value="C:cell outer membrane"/>
    <property type="evidence" value="ECO:0007669"/>
    <property type="project" value="UniProtKB-SubCell"/>
</dbReference>
<dbReference type="Pfam" id="PF13715">
    <property type="entry name" value="CarbopepD_reg_2"/>
    <property type="match status" value="1"/>
</dbReference>
<keyword evidence="5 7" id="KW-0472">Membrane</keyword>
<keyword evidence="2 7" id="KW-0813">Transport</keyword>
<evidence type="ECO:0000256" key="1">
    <source>
        <dbReference type="ARBA" id="ARBA00004571"/>
    </source>
</evidence>
<dbReference type="InterPro" id="IPR012910">
    <property type="entry name" value="Plug_dom"/>
</dbReference>
<dbReference type="InterPro" id="IPR008969">
    <property type="entry name" value="CarboxyPept-like_regulatory"/>
</dbReference>
<evidence type="ECO:0000256" key="3">
    <source>
        <dbReference type="ARBA" id="ARBA00022452"/>
    </source>
</evidence>
<dbReference type="Proteomes" id="UP000663920">
    <property type="component" value="Chromosome"/>
</dbReference>
<dbReference type="Gene3D" id="2.40.170.20">
    <property type="entry name" value="TonB-dependent receptor, beta-barrel domain"/>
    <property type="match status" value="1"/>
</dbReference>
<evidence type="ECO:0000313" key="10">
    <source>
        <dbReference type="Proteomes" id="UP000663920"/>
    </source>
</evidence>
<dbReference type="SUPFAM" id="SSF49464">
    <property type="entry name" value="Carboxypeptidase regulatory domain-like"/>
    <property type="match status" value="1"/>
</dbReference>
<dbReference type="KEGG" id="pcea:J3359_17485"/>
<keyword evidence="4 7" id="KW-0812">Transmembrane</keyword>
<dbReference type="InterPro" id="IPR023996">
    <property type="entry name" value="TonB-dep_OMP_SusC/RagA"/>
</dbReference>
<protein>
    <submittedName>
        <fullName evidence="9">SusC/RagA family TonB-linked outer membrane protein</fullName>
    </submittedName>
</protein>
<accession>A0A975H6L6</accession>
<dbReference type="InterPro" id="IPR036942">
    <property type="entry name" value="Beta-barrel_TonB_sf"/>
</dbReference>
<dbReference type="NCBIfam" id="TIGR04056">
    <property type="entry name" value="OMP_RagA_SusC"/>
    <property type="match status" value="1"/>
</dbReference>
<comment type="subcellular location">
    <subcellularLocation>
        <location evidence="1 7">Cell outer membrane</location>
        <topology evidence="1 7">Multi-pass membrane protein</topology>
    </subcellularLocation>
</comment>
<dbReference type="InterPro" id="IPR023997">
    <property type="entry name" value="TonB-dep_OMP_SusC/RagA_CS"/>
</dbReference>
<keyword evidence="10" id="KW-1185">Reference proteome</keyword>
<dbReference type="Gene3D" id="2.170.130.10">
    <property type="entry name" value="TonB-dependent receptor, plug domain"/>
    <property type="match status" value="1"/>
</dbReference>
<dbReference type="Pfam" id="PF07715">
    <property type="entry name" value="Plug"/>
    <property type="match status" value="1"/>
</dbReference>
<name>A0A975H6L6_9FLAO</name>
<feature type="domain" description="TonB-dependent receptor plug" evidence="8">
    <location>
        <begin position="228"/>
        <end position="331"/>
    </location>
</feature>
<dbReference type="NCBIfam" id="TIGR04057">
    <property type="entry name" value="SusC_RagA_signa"/>
    <property type="match status" value="1"/>
</dbReference>
<proteinExistence type="inferred from homology"/>
<dbReference type="PROSITE" id="PS52016">
    <property type="entry name" value="TONB_DEPENDENT_REC_3"/>
    <property type="match status" value="1"/>
</dbReference>